<feature type="signal peptide" evidence="1">
    <location>
        <begin position="1"/>
        <end position="24"/>
    </location>
</feature>
<dbReference type="InterPro" id="IPR046601">
    <property type="entry name" value="DUF6660"/>
</dbReference>
<evidence type="ECO:0000313" key="3">
    <source>
        <dbReference type="Proteomes" id="UP001403385"/>
    </source>
</evidence>
<dbReference type="RefSeq" id="WP_346821365.1">
    <property type="nucleotide sequence ID" value="NZ_JBDKWZ010000006.1"/>
</dbReference>
<evidence type="ECO:0000256" key="1">
    <source>
        <dbReference type="SAM" id="SignalP"/>
    </source>
</evidence>
<sequence>MNSTTFIWGLYLCFLAILPCSDQAIESQESEHACIAVQKHDHDHTGEAHPDMCSPLCSCSCCQVHVVMPVVYIPISYHTFPLPQEDYHQTLISFKDFRFWRPPIV</sequence>
<dbReference type="EMBL" id="JBDKWZ010000006">
    <property type="protein sequence ID" value="MEN7548586.1"/>
    <property type="molecule type" value="Genomic_DNA"/>
</dbReference>
<dbReference type="AlphaFoldDB" id="A0AAW9SCZ0"/>
<dbReference type="Pfam" id="PF20365">
    <property type="entry name" value="DUF6660"/>
    <property type="match status" value="1"/>
</dbReference>
<accession>A0AAW9SCZ0</accession>
<organism evidence="2 3">
    <name type="scientific">Rapidithrix thailandica</name>
    <dbReference type="NCBI Taxonomy" id="413964"/>
    <lineage>
        <taxon>Bacteria</taxon>
        <taxon>Pseudomonadati</taxon>
        <taxon>Bacteroidota</taxon>
        <taxon>Cytophagia</taxon>
        <taxon>Cytophagales</taxon>
        <taxon>Flammeovirgaceae</taxon>
        <taxon>Rapidithrix</taxon>
    </lineage>
</organism>
<protein>
    <submittedName>
        <fullName evidence="2">DUF6660 family protein</fullName>
    </submittedName>
</protein>
<reference evidence="2 3" key="1">
    <citation type="submission" date="2024-04" db="EMBL/GenBank/DDBJ databases">
        <title>Novel genus in family Flammeovirgaceae.</title>
        <authorList>
            <person name="Nguyen T.H."/>
            <person name="Vuong T.Q."/>
            <person name="Le H."/>
            <person name="Kim S.-G."/>
        </authorList>
    </citation>
    <scope>NUCLEOTIDE SEQUENCE [LARGE SCALE GENOMIC DNA]</scope>
    <source>
        <strain evidence="2 3">JCM 23209</strain>
    </source>
</reference>
<gene>
    <name evidence="2" type="ORF">AAG747_11735</name>
</gene>
<name>A0AAW9SCZ0_9BACT</name>
<keyword evidence="1" id="KW-0732">Signal</keyword>
<dbReference type="Proteomes" id="UP001403385">
    <property type="component" value="Unassembled WGS sequence"/>
</dbReference>
<proteinExistence type="predicted"/>
<keyword evidence="3" id="KW-1185">Reference proteome</keyword>
<comment type="caution">
    <text evidence="2">The sequence shown here is derived from an EMBL/GenBank/DDBJ whole genome shotgun (WGS) entry which is preliminary data.</text>
</comment>
<evidence type="ECO:0000313" key="2">
    <source>
        <dbReference type="EMBL" id="MEN7548586.1"/>
    </source>
</evidence>
<feature type="chain" id="PRO_5043925680" evidence="1">
    <location>
        <begin position="25"/>
        <end position="105"/>
    </location>
</feature>